<evidence type="ECO:0000256" key="6">
    <source>
        <dbReference type="ARBA" id="ARBA00022679"/>
    </source>
</evidence>
<name>A0AAV3T7X6_9EURY</name>
<keyword evidence="17" id="KW-1185">Reference proteome</keyword>
<dbReference type="InterPro" id="IPR000241">
    <property type="entry name" value="RlmKL-like_Mtase"/>
</dbReference>
<feature type="domain" description="Ribosomal RNA large subunit methyltransferase K/L-like methyltransferase" evidence="15">
    <location>
        <begin position="190"/>
        <end position="355"/>
    </location>
</feature>
<evidence type="ECO:0000256" key="5">
    <source>
        <dbReference type="ARBA" id="ARBA00022603"/>
    </source>
</evidence>
<evidence type="ECO:0000256" key="14">
    <source>
        <dbReference type="ARBA" id="ARBA00082665"/>
    </source>
</evidence>
<comment type="catalytic activity">
    <reaction evidence="10">
        <text>guanosine(10) in tRNA + 2 S-adenosyl-L-methionine = N(2)-dimethylguanosine(10) in tRNA + 2 S-adenosyl-L-homocysteine + 2 H(+)</text>
        <dbReference type="Rhea" id="RHEA:43124"/>
        <dbReference type="Rhea" id="RHEA-COMP:10355"/>
        <dbReference type="Rhea" id="RHEA-COMP:10358"/>
        <dbReference type="ChEBI" id="CHEBI:15378"/>
        <dbReference type="ChEBI" id="CHEBI:57856"/>
        <dbReference type="ChEBI" id="CHEBI:59789"/>
        <dbReference type="ChEBI" id="CHEBI:74269"/>
        <dbReference type="ChEBI" id="CHEBI:74513"/>
        <dbReference type="EC" id="2.1.1.213"/>
    </reaction>
</comment>
<dbReference type="InterPro" id="IPR029063">
    <property type="entry name" value="SAM-dependent_MTases_sf"/>
</dbReference>
<dbReference type="PROSITE" id="PS01261">
    <property type="entry name" value="UPF0020"/>
    <property type="match status" value="1"/>
</dbReference>
<organism evidence="16 17">
    <name type="scientific">Natronoarchaeum mannanilyticum</name>
    <dbReference type="NCBI Taxonomy" id="926360"/>
    <lineage>
        <taxon>Archaea</taxon>
        <taxon>Methanobacteriati</taxon>
        <taxon>Methanobacteriota</taxon>
        <taxon>Stenosarchaea group</taxon>
        <taxon>Halobacteria</taxon>
        <taxon>Halobacteriales</taxon>
        <taxon>Natronoarchaeaceae</taxon>
    </lineage>
</organism>
<keyword evidence="6" id="KW-0808">Transferase</keyword>
<gene>
    <name evidence="16" type="ORF">GCM10009020_11690</name>
</gene>
<comment type="similarity">
    <text evidence="12">Belongs to the methyltransferase superfamily. Trm-G10 family.</text>
</comment>
<evidence type="ECO:0000256" key="12">
    <source>
        <dbReference type="ARBA" id="ARBA00061338"/>
    </source>
</evidence>
<keyword evidence="9" id="KW-0694">RNA-binding</keyword>
<dbReference type="FunFam" id="3.40.50.150:FF:000251">
    <property type="entry name" value="Putative RNA methylase"/>
    <property type="match status" value="1"/>
</dbReference>
<dbReference type="SUPFAM" id="SSF143437">
    <property type="entry name" value="THUMP domain-like"/>
    <property type="match status" value="1"/>
</dbReference>
<dbReference type="EMBL" id="BAAADV010000001">
    <property type="protein sequence ID" value="GAA0667718.1"/>
    <property type="molecule type" value="Genomic_DNA"/>
</dbReference>
<dbReference type="Pfam" id="PF01170">
    <property type="entry name" value="UPF0020"/>
    <property type="match status" value="1"/>
</dbReference>
<evidence type="ECO:0000256" key="4">
    <source>
        <dbReference type="ARBA" id="ARBA00022555"/>
    </source>
</evidence>
<evidence type="ECO:0000256" key="3">
    <source>
        <dbReference type="ARBA" id="ARBA00022490"/>
    </source>
</evidence>
<evidence type="ECO:0000256" key="9">
    <source>
        <dbReference type="ARBA" id="ARBA00022884"/>
    </source>
</evidence>
<keyword evidence="4" id="KW-0820">tRNA-binding</keyword>
<evidence type="ECO:0000256" key="1">
    <source>
        <dbReference type="ARBA" id="ARBA00004496"/>
    </source>
</evidence>
<reference evidence="16 17" key="1">
    <citation type="journal article" date="2019" name="Int. J. Syst. Evol. Microbiol.">
        <title>The Global Catalogue of Microorganisms (GCM) 10K type strain sequencing project: providing services to taxonomists for standard genome sequencing and annotation.</title>
        <authorList>
            <consortium name="The Broad Institute Genomics Platform"/>
            <consortium name="The Broad Institute Genome Sequencing Center for Infectious Disease"/>
            <person name="Wu L."/>
            <person name="Ma J."/>
        </authorList>
    </citation>
    <scope>NUCLEOTIDE SEQUENCE [LARGE SCALE GENOMIC DNA]</scope>
    <source>
        <strain evidence="16 17">JCM 16328</strain>
    </source>
</reference>
<dbReference type="Proteomes" id="UP001500420">
    <property type="component" value="Unassembled WGS sequence"/>
</dbReference>
<evidence type="ECO:0000256" key="11">
    <source>
        <dbReference type="ARBA" id="ARBA00054380"/>
    </source>
</evidence>
<dbReference type="GO" id="GO:0160101">
    <property type="term" value="F:tRNA (guanine(10)-N2)-dimethyltransferase activity"/>
    <property type="evidence" value="ECO:0007669"/>
    <property type="project" value="UniProtKB-EC"/>
</dbReference>
<evidence type="ECO:0000256" key="13">
    <source>
        <dbReference type="ARBA" id="ARBA00066936"/>
    </source>
</evidence>
<accession>A0AAV3T7X6</accession>
<keyword evidence="8" id="KW-0819">tRNA processing</keyword>
<proteinExistence type="inferred from homology"/>
<keyword evidence="3" id="KW-0963">Cytoplasm</keyword>
<dbReference type="EC" id="2.1.1.213" evidence="13"/>
<dbReference type="RefSeq" id="WP_343772975.1">
    <property type="nucleotide sequence ID" value="NZ_BAAADV010000001.1"/>
</dbReference>
<evidence type="ECO:0000256" key="10">
    <source>
        <dbReference type="ARBA" id="ARBA00051883"/>
    </source>
</evidence>
<dbReference type="AlphaFoldDB" id="A0AAV3T7X6"/>
<protein>
    <recommendedName>
        <fullName evidence="13">tRNA (guanine(10)-N(2))-dimethyltransferase</fullName>
        <ecNumber evidence="13">2.1.1.213</ecNumber>
    </recommendedName>
    <alternativeName>
        <fullName evidence="14">tRNA:G10 dimethyltransferase</fullName>
    </alternativeName>
</protein>
<dbReference type="InterPro" id="IPR053943">
    <property type="entry name" value="RlmKL-like_Mtase_CS"/>
</dbReference>
<comment type="function">
    <text evidence="11">Catalyzes the adenosylmethionine-dependent methylation of the exocyclic amino group (N(2)) of guanosine at position 10 of various tRNAs. Acts via a two-step process that leads to the formation of either N(2)-monomethyl (m(2)G) or N(2)-dimethylguanosine (m(2)(2)G).</text>
</comment>
<dbReference type="GO" id="GO:0005737">
    <property type="term" value="C:cytoplasm"/>
    <property type="evidence" value="ECO:0007669"/>
    <property type="project" value="UniProtKB-SubCell"/>
</dbReference>
<keyword evidence="7" id="KW-0949">S-adenosyl-L-methionine</keyword>
<dbReference type="SUPFAM" id="SSF53335">
    <property type="entry name" value="S-adenosyl-L-methionine-dependent methyltransferases"/>
    <property type="match status" value="1"/>
</dbReference>
<dbReference type="GO" id="GO:0030488">
    <property type="term" value="P:tRNA methylation"/>
    <property type="evidence" value="ECO:0007669"/>
    <property type="project" value="TreeGrafter"/>
</dbReference>
<dbReference type="PANTHER" id="PTHR14911">
    <property type="entry name" value="THUMP DOMAIN-CONTAINING"/>
    <property type="match status" value="1"/>
</dbReference>
<evidence type="ECO:0000259" key="15">
    <source>
        <dbReference type="Pfam" id="PF01170"/>
    </source>
</evidence>
<sequence>MYLLELGGEDDRFAACEARSAAASVELLAPGLATAGAVERERVETLAYARRASELVGLADADVESASALLSAAAVDREGSVAVRTEDVRGSTGVDTQRVERELGGVLVDRGFDVDLDDPDHVLRALFSDPSAWEREGQLDPRDADGATGGISRGDDLSIADRAVDGEAVCALGWVTAESRRDFGERAPTDRPFFQPGSMDPLLARALANLAGARPGALVVDPMCGTGGVLIEAGLAGADVLGTDAQAKMARGAARNLAHALPTDAAFGTARGDATQLPLPDDAADAVVFDAPYGRQSKIANLDLADLVAGALAEARRIAPRAVVVADRPWDAEARAAGWRIENRFERRVHRSLDRHILVLERDDRGSDDVPK</sequence>
<evidence type="ECO:0000313" key="17">
    <source>
        <dbReference type="Proteomes" id="UP001500420"/>
    </source>
</evidence>
<evidence type="ECO:0000313" key="16">
    <source>
        <dbReference type="EMBL" id="GAA0667718.1"/>
    </source>
</evidence>
<comment type="subunit">
    <text evidence="2">Monomer.</text>
</comment>
<dbReference type="PANTHER" id="PTHR14911:SF21">
    <property type="entry name" value="N2-METHYLGUANOSINE TRNA METHYLTRANSFERASE"/>
    <property type="match status" value="1"/>
</dbReference>
<keyword evidence="5 16" id="KW-0489">Methyltransferase</keyword>
<dbReference type="Gene3D" id="3.40.50.150">
    <property type="entry name" value="Vaccinia Virus protein VP39"/>
    <property type="match status" value="1"/>
</dbReference>
<comment type="subcellular location">
    <subcellularLocation>
        <location evidence="1">Cytoplasm</location>
    </subcellularLocation>
</comment>
<evidence type="ECO:0000256" key="2">
    <source>
        <dbReference type="ARBA" id="ARBA00011245"/>
    </source>
</evidence>
<dbReference type="CDD" id="cd02440">
    <property type="entry name" value="AdoMet_MTases"/>
    <property type="match status" value="1"/>
</dbReference>
<evidence type="ECO:0000256" key="7">
    <source>
        <dbReference type="ARBA" id="ARBA00022691"/>
    </source>
</evidence>
<evidence type="ECO:0000256" key="8">
    <source>
        <dbReference type="ARBA" id="ARBA00022694"/>
    </source>
</evidence>
<dbReference type="GO" id="GO:0000049">
    <property type="term" value="F:tRNA binding"/>
    <property type="evidence" value="ECO:0007669"/>
    <property type="project" value="UniProtKB-KW"/>
</dbReference>
<comment type="caution">
    <text evidence="16">The sequence shown here is derived from an EMBL/GenBank/DDBJ whole genome shotgun (WGS) entry which is preliminary data.</text>
</comment>